<evidence type="ECO:0000256" key="2">
    <source>
        <dbReference type="ARBA" id="ARBA00009045"/>
    </source>
</evidence>
<dbReference type="Gene3D" id="1.20.1540.10">
    <property type="entry name" value="Rhomboid-like"/>
    <property type="match status" value="1"/>
</dbReference>
<organism evidence="11 12">
    <name type="scientific">Rubripirellula reticaptiva</name>
    <dbReference type="NCBI Taxonomy" id="2528013"/>
    <lineage>
        <taxon>Bacteria</taxon>
        <taxon>Pseudomonadati</taxon>
        <taxon>Planctomycetota</taxon>
        <taxon>Planctomycetia</taxon>
        <taxon>Pirellulales</taxon>
        <taxon>Pirellulaceae</taxon>
        <taxon>Rubripirellula</taxon>
    </lineage>
</organism>
<feature type="transmembrane region" description="Helical" evidence="8">
    <location>
        <begin position="125"/>
        <end position="147"/>
    </location>
</feature>
<dbReference type="EMBL" id="SJPX01000001">
    <property type="protein sequence ID" value="TWU58013.1"/>
    <property type="molecule type" value="Genomic_DNA"/>
</dbReference>
<dbReference type="Pfam" id="PF20216">
    <property type="entry name" value="DUF6576"/>
    <property type="match status" value="1"/>
</dbReference>
<keyword evidence="12" id="KW-1185">Reference proteome</keyword>
<comment type="subcellular location">
    <subcellularLocation>
        <location evidence="1">Membrane</location>
        <topology evidence="1">Multi-pass membrane protein</topology>
    </subcellularLocation>
</comment>
<evidence type="ECO:0000256" key="8">
    <source>
        <dbReference type="SAM" id="Phobius"/>
    </source>
</evidence>
<dbReference type="InterPro" id="IPR050925">
    <property type="entry name" value="Rhomboid_protease_S54"/>
</dbReference>
<dbReference type="SMART" id="SM01160">
    <property type="entry name" value="DUF1751"/>
    <property type="match status" value="1"/>
</dbReference>
<evidence type="ECO:0000259" key="9">
    <source>
        <dbReference type="Pfam" id="PF01694"/>
    </source>
</evidence>
<evidence type="ECO:0000256" key="6">
    <source>
        <dbReference type="ARBA" id="ARBA00023136"/>
    </source>
</evidence>
<feature type="domain" description="DUF6576" evidence="10">
    <location>
        <begin position="272"/>
        <end position="306"/>
    </location>
</feature>
<dbReference type="InterPro" id="IPR046483">
    <property type="entry name" value="DUF6576"/>
</dbReference>
<feature type="transmembrane region" description="Helical" evidence="8">
    <location>
        <begin position="212"/>
        <end position="232"/>
    </location>
</feature>
<dbReference type="InterPro" id="IPR022764">
    <property type="entry name" value="Peptidase_S54_rhomboid_dom"/>
</dbReference>
<feature type="compositionally biased region" description="Basic and acidic residues" evidence="7">
    <location>
        <begin position="295"/>
        <end position="313"/>
    </location>
</feature>
<dbReference type="GO" id="GO:0016020">
    <property type="term" value="C:membrane"/>
    <property type="evidence" value="ECO:0007669"/>
    <property type="project" value="UniProtKB-SubCell"/>
</dbReference>
<keyword evidence="3 8" id="KW-0812">Transmembrane</keyword>
<dbReference type="InterPro" id="IPR035952">
    <property type="entry name" value="Rhomboid-like_sf"/>
</dbReference>
<comment type="similarity">
    <text evidence="2">Belongs to the peptidase S54 family.</text>
</comment>
<evidence type="ECO:0000259" key="10">
    <source>
        <dbReference type="Pfam" id="PF20216"/>
    </source>
</evidence>
<evidence type="ECO:0000256" key="4">
    <source>
        <dbReference type="ARBA" id="ARBA00022801"/>
    </source>
</evidence>
<feature type="transmembrane region" description="Helical" evidence="8">
    <location>
        <begin position="25"/>
        <end position="43"/>
    </location>
</feature>
<feature type="transmembrane region" description="Helical" evidence="8">
    <location>
        <begin position="185"/>
        <end position="206"/>
    </location>
</feature>
<feature type="transmembrane region" description="Helical" evidence="8">
    <location>
        <begin position="96"/>
        <end position="113"/>
    </location>
</feature>
<dbReference type="OrthoDB" id="9813074at2"/>
<comment type="caution">
    <text evidence="11">The sequence shown here is derived from an EMBL/GenBank/DDBJ whole genome shotgun (WGS) entry which is preliminary data.</text>
</comment>
<dbReference type="PANTHER" id="PTHR43731">
    <property type="entry name" value="RHOMBOID PROTEASE"/>
    <property type="match status" value="1"/>
</dbReference>
<protein>
    <submittedName>
        <fullName evidence="11">Rhomboid family protein</fullName>
    </submittedName>
</protein>
<feature type="region of interest" description="Disordered" evidence="7">
    <location>
        <begin position="288"/>
        <end position="313"/>
    </location>
</feature>
<evidence type="ECO:0000256" key="5">
    <source>
        <dbReference type="ARBA" id="ARBA00022989"/>
    </source>
</evidence>
<accession>A0A5C6F8D6</accession>
<reference evidence="11 12" key="1">
    <citation type="submission" date="2019-02" db="EMBL/GenBank/DDBJ databases">
        <title>Deep-cultivation of Planctomycetes and their phenomic and genomic characterization uncovers novel biology.</title>
        <authorList>
            <person name="Wiegand S."/>
            <person name="Jogler M."/>
            <person name="Boedeker C."/>
            <person name="Pinto D."/>
            <person name="Vollmers J."/>
            <person name="Rivas-Marin E."/>
            <person name="Kohn T."/>
            <person name="Peeters S.H."/>
            <person name="Heuer A."/>
            <person name="Rast P."/>
            <person name="Oberbeckmann S."/>
            <person name="Bunk B."/>
            <person name="Jeske O."/>
            <person name="Meyerdierks A."/>
            <person name="Storesund J.E."/>
            <person name="Kallscheuer N."/>
            <person name="Luecker S."/>
            <person name="Lage O.M."/>
            <person name="Pohl T."/>
            <person name="Merkel B.J."/>
            <person name="Hornburger P."/>
            <person name="Mueller R.-W."/>
            <person name="Bruemmer F."/>
            <person name="Labrenz M."/>
            <person name="Spormann A.M."/>
            <person name="Op Den Camp H."/>
            <person name="Overmann J."/>
            <person name="Amann R."/>
            <person name="Jetten M.S.M."/>
            <person name="Mascher T."/>
            <person name="Medema M.H."/>
            <person name="Devos D.P."/>
            <person name="Kaster A.-K."/>
            <person name="Ovreas L."/>
            <person name="Rohde M."/>
            <person name="Galperin M.Y."/>
            <person name="Jogler C."/>
        </authorList>
    </citation>
    <scope>NUCLEOTIDE SEQUENCE [LARGE SCALE GENOMIC DNA]</scope>
    <source>
        <strain evidence="11 12">Poly59</strain>
    </source>
</reference>
<proteinExistence type="inferred from homology"/>
<dbReference type="GO" id="GO:0004252">
    <property type="term" value="F:serine-type endopeptidase activity"/>
    <property type="evidence" value="ECO:0007669"/>
    <property type="project" value="InterPro"/>
</dbReference>
<evidence type="ECO:0000313" key="12">
    <source>
        <dbReference type="Proteomes" id="UP000317977"/>
    </source>
</evidence>
<name>A0A5C6F8D6_9BACT</name>
<keyword evidence="6 8" id="KW-0472">Membrane</keyword>
<evidence type="ECO:0000313" key="11">
    <source>
        <dbReference type="EMBL" id="TWU58013.1"/>
    </source>
</evidence>
<dbReference type="GO" id="GO:0006465">
    <property type="term" value="P:signal peptide processing"/>
    <property type="evidence" value="ECO:0007669"/>
    <property type="project" value="TreeGrafter"/>
</dbReference>
<feature type="domain" description="Peptidase S54 rhomboid" evidence="9">
    <location>
        <begin position="79"/>
        <end position="232"/>
    </location>
</feature>
<sequence>MGLYDRDYGRDERTAWDRIENPRSMTIILIVVTVAVFFAEVLFQNTTPIRLSDGSEAMVKSSPIADWLSVKSDTLYKPWMWWQLLSYGFVHDYQKIFHVLFNMMGLFFFGRIIEQRLGQMEFLRFYLVAIVFGGIVAAVTNIVMFQATGVQASTIGASGAVVATVILFACYYPHQQIYLMMVIPVKAWIAAVLFVAMDVLGAIGLMSSMGSSGNTAFTVHLAGAGFALAYFYQRWNLKWMAPNSLMDLPSKMRDRSRRMKIKLHDPDKKLAQEADDADRILAKIHQQGESSLTAGERKILERYSRRQREKRNQ</sequence>
<evidence type="ECO:0000256" key="3">
    <source>
        <dbReference type="ARBA" id="ARBA00022692"/>
    </source>
</evidence>
<keyword evidence="5 8" id="KW-1133">Transmembrane helix</keyword>
<feature type="transmembrane region" description="Helical" evidence="8">
    <location>
        <begin position="153"/>
        <end position="173"/>
    </location>
</feature>
<keyword evidence="4" id="KW-0378">Hydrolase</keyword>
<gene>
    <name evidence="11" type="ORF">Poly59_09220</name>
</gene>
<dbReference type="SUPFAM" id="SSF144091">
    <property type="entry name" value="Rhomboid-like"/>
    <property type="match status" value="1"/>
</dbReference>
<dbReference type="Proteomes" id="UP000317977">
    <property type="component" value="Unassembled WGS sequence"/>
</dbReference>
<evidence type="ECO:0000256" key="7">
    <source>
        <dbReference type="SAM" id="MobiDB-lite"/>
    </source>
</evidence>
<dbReference type="RefSeq" id="WP_146532810.1">
    <property type="nucleotide sequence ID" value="NZ_SJPX01000001.1"/>
</dbReference>
<dbReference type="Pfam" id="PF01694">
    <property type="entry name" value="Rhomboid"/>
    <property type="match status" value="1"/>
</dbReference>
<dbReference type="AlphaFoldDB" id="A0A5C6F8D6"/>
<evidence type="ECO:0000256" key="1">
    <source>
        <dbReference type="ARBA" id="ARBA00004141"/>
    </source>
</evidence>
<dbReference type="PANTHER" id="PTHR43731:SF14">
    <property type="entry name" value="PRESENILIN-ASSOCIATED RHOMBOID-LIKE PROTEIN, MITOCHONDRIAL"/>
    <property type="match status" value="1"/>
</dbReference>